<dbReference type="Proteomes" id="UP001497535">
    <property type="component" value="Unassembled WGS sequence"/>
</dbReference>
<gene>
    <name evidence="1" type="ORF">MENTE1834_LOCUS11542</name>
</gene>
<sequence>MTHSPNQQNQILYSESEEWKDIKPIYNTPDEDCAVKISTTEEFDDAFAYLRAVMNATELSERVLELTTTCISLNAANYSVWNYRRKVLRVLGLNIEDELKYCETVIAFLRYHRRAIVEESGEYRAELEFTASKLEDDSKNYHAWQHRQWVVEYFNLFSPEEMDFADSHLKEDLRNNSAWNYRYFICLNLSDRFQQNQFLQIEIEILINDDLGLQRPEIVNVVKELLSRIPSCPSPHLHLFVVNSLIEQIRKCTNNKQKVEYSLTVNQHLKILEEIEPKRIKYWHYMKKFIDDLLMDNCKNCKTCSREVESSYIDIYPVKPPRRNSSNEDVLRQTMMLPDDRSVKVELYKGEDQMAEIMALMRRLIFFKKIIREIIFCRELSEPYSIYTYRYFIYCWPELCFLNVGIGTTLAKAIIHAMTDRGCEEVLICNIYNLNYFLKIVLETEASNNNSLSLYARLGFIRESRLFRYYMSGSDAFRLKLYLPESRKEDDENPKNDTSVVAADLISTVSIKDDLCEEEKTKDSI</sequence>
<evidence type="ECO:0000313" key="1">
    <source>
        <dbReference type="EMBL" id="CAK5044687.1"/>
    </source>
</evidence>
<name>A0ACB0YFK6_MELEN</name>
<organism evidence="1 2">
    <name type="scientific">Meloidogyne enterolobii</name>
    <name type="common">Root-knot nematode worm</name>
    <name type="synonym">Meloidogyne mayaguensis</name>
    <dbReference type="NCBI Taxonomy" id="390850"/>
    <lineage>
        <taxon>Eukaryota</taxon>
        <taxon>Metazoa</taxon>
        <taxon>Ecdysozoa</taxon>
        <taxon>Nematoda</taxon>
        <taxon>Chromadorea</taxon>
        <taxon>Rhabditida</taxon>
        <taxon>Tylenchina</taxon>
        <taxon>Tylenchomorpha</taxon>
        <taxon>Tylenchoidea</taxon>
        <taxon>Meloidogynidae</taxon>
        <taxon>Meloidogyninae</taxon>
        <taxon>Meloidogyne</taxon>
    </lineage>
</organism>
<comment type="caution">
    <text evidence="1">The sequence shown here is derived from an EMBL/GenBank/DDBJ whole genome shotgun (WGS) entry which is preliminary data.</text>
</comment>
<evidence type="ECO:0000313" key="2">
    <source>
        <dbReference type="Proteomes" id="UP001497535"/>
    </source>
</evidence>
<proteinExistence type="predicted"/>
<protein>
    <submittedName>
        <fullName evidence="1">Uncharacterized protein</fullName>
    </submittedName>
</protein>
<dbReference type="EMBL" id="CAVMJV010000011">
    <property type="protein sequence ID" value="CAK5044687.1"/>
    <property type="molecule type" value="Genomic_DNA"/>
</dbReference>
<reference evidence="1" key="1">
    <citation type="submission" date="2023-11" db="EMBL/GenBank/DDBJ databases">
        <authorList>
            <person name="Poullet M."/>
        </authorList>
    </citation>
    <scope>NUCLEOTIDE SEQUENCE</scope>
    <source>
        <strain evidence="1">E1834</strain>
    </source>
</reference>
<keyword evidence="2" id="KW-1185">Reference proteome</keyword>
<accession>A0ACB0YFK6</accession>